<reference evidence="1" key="1">
    <citation type="submission" date="2018-04" db="EMBL/GenBank/DDBJ databases">
        <title>Transcriptome assembly of Sipha flava.</title>
        <authorList>
            <person name="Scully E.D."/>
            <person name="Geib S.M."/>
            <person name="Palmer N.A."/>
            <person name="Koch K."/>
            <person name="Bradshaw J."/>
            <person name="Heng-Moss T."/>
            <person name="Sarath G."/>
        </authorList>
    </citation>
    <scope>NUCLEOTIDE SEQUENCE</scope>
</reference>
<sequence>MFTLLHGTLDNFSLFRYENYLQYMKKSLKSEKYPLQEVYNRITEKQQLLTSQLNVISNYPIFSNEIDYHSHLPFISISDKLYSKCVLNVAKTILNVTNEKDKYFLCQDYSLVTVQYIIKPKNKPIQFMVKKFMTVTEFSDKPIPSHIVGIYIVNNDLCDLYLIYDIDLKYKCFFIQMSNCKAIVLSLCHEIL</sequence>
<evidence type="ECO:0000313" key="1">
    <source>
        <dbReference type="EMBL" id="MBY70474.1"/>
    </source>
</evidence>
<organism evidence="1">
    <name type="scientific">Sipha flava</name>
    <name type="common">yellow sugarcane aphid</name>
    <dbReference type="NCBI Taxonomy" id="143950"/>
    <lineage>
        <taxon>Eukaryota</taxon>
        <taxon>Metazoa</taxon>
        <taxon>Ecdysozoa</taxon>
        <taxon>Arthropoda</taxon>
        <taxon>Hexapoda</taxon>
        <taxon>Insecta</taxon>
        <taxon>Pterygota</taxon>
        <taxon>Neoptera</taxon>
        <taxon>Paraneoptera</taxon>
        <taxon>Hemiptera</taxon>
        <taxon>Sternorrhyncha</taxon>
        <taxon>Aphidomorpha</taxon>
        <taxon>Aphidoidea</taxon>
        <taxon>Aphididae</taxon>
        <taxon>Sipha</taxon>
    </lineage>
</organism>
<accession>A0A2S2PYM7</accession>
<dbReference type="AlphaFoldDB" id="A0A2S2PYM7"/>
<protein>
    <submittedName>
        <fullName evidence="1">Uncharacterized protein</fullName>
    </submittedName>
</protein>
<proteinExistence type="predicted"/>
<dbReference type="EMBL" id="GGMS01001271">
    <property type="protein sequence ID" value="MBY70474.1"/>
    <property type="molecule type" value="Transcribed_RNA"/>
</dbReference>
<name>A0A2S2PYM7_9HEMI</name>
<gene>
    <name evidence="1" type="ORF">g.74198</name>
</gene>
<dbReference type="OrthoDB" id="6609937at2759"/>